<dbReference type="OrthoDB" id="3437960at2759"/>
<dbReference type="PANTHER" id="PTHR13421">
    <property type="entry name" value="SNRNA-ACTIVATING PROTEIN COMPLEX SUBUNIT 3"/>
    <property type="match status" value="1"/>
</dbReference>
<dbReference type="GO" id="GO:0003681">
    <property type="term" value="F:bent DNA binding"/>
    <property type="evidence" value="ECO:0007669"/>
    <property type="project" value="TreeGrafter"/>
</dbReference>
<evidence type="ECO:0008006" key="10">
    <source>
        <dbReference type="Google" id="ProtNLM"/>
    </source>
</evidence>
<accession>A0A9W8E759</accession>
<evidence type="ECO:0000256" key="4">
    <source>
        <dbReference type="ARBA" id="ARBA00023125"/>
    </source>
</evidence>
<feature type="region of interest" description="Disordered" evidence="7">
    <location>
        <begin position="133"/>
        <end position="264"/>
    </location>
</feature>
<gene>
    <name evidence="8" type="ORF">H4R34_004495</name>
</gene>
<feature type="compositionally biased region" description="Low complexity" evidence="7">
    <location>
        <begin position="330"/>
        <end position="346"/>
    </location>
</feature>
<name>A0A9W8E759_9FUNG</name>
<keyword evidence="6" id="KW-0539">Nucleus</keyword>
<comment type="similarity">
    <text evidence="2">Belongs to the SNAPC3/SRD2 family.</text>
</comment>
<protein>
    <recommendedName>
        <fullName evidence="10">snRNA-activating protein complex subunit 3</fullName>
    </recommendedName>
</protein>
<feature type="compositionally biased region" description="Polar residues" evidence="7">
    <location>
        <begin position="219"/>
        <end position="232"/>
    </location>
</feature>
<reference evidence="8" key="1">
    <citation type="submission" date="2022-07" db="EMBL/GenBank/DDBJ databases">
        <title>Phylogenomic reconstructions and comparative analyses of Kickxellomycotina fungi.</title>
        <authorList>
            <person name="Reynolds N.K."/>
            <person name="Stajich J.E."/>
            <person name="Barry K."/>
            <person name="Grigoriev I.V."/>
            <person name="Crous P."/>
            <person name="Smith M.E."/>
        </authorList>
    </citation>
    <scope>NUCLEOTIDE SEQUENCE</scope>
    <source>
        <strain evidence="8">RSA 567</strain>
    </source>
</reference>
<dbReference type="EMBL" id="JANBQB010000578">
    <property type="protein sequence ID" value="KAJ1975020.1"/>
    <property type="molecule type" value="Genomic_DNA"/>
</dbReference>
<dbReference type="GO" id="GO:0042796">
    <property type="term" value="P:snRNA transcription by RNA polymerase III"/>
    <property type="evidence" value="ECO:0007669"/>
    <property type="project" value="TreeGrafter"/>
</dbReference>
<comment type="caution">
    <text evidence="8">The sequence shown here is derived from an EMBL/GenBank/DDBJ whole genome shotgun (WGS) entry which is preliminary data.</text>
</comment>
<evidence type="ECO:0000313" key="9">
    <source>
        <dbReference type="Proteomes" id="UP001151582"/>
    </source>
</evidence>
<feature type="compositionally biased region" description="Polar residues" evidence="7">
    <location>
        <begin position="189"/>
        <end position="209"/>
    </location>
</feature>
<dbReference type="PANTHER" id="PTHR13421:SF16">
    <property type="entry name" value="SNRNA-ACTIVATING PROTEIN COMPLEX SUBUNIT 3"/>
    <property type="match status" value="1"/>
</dbReference>
<dbReference type="GO" id="GO:0001046">
    <property type="term" value="F:core promoter sequence-specific DNA binding"/>
    <property type="evidence" value="ECO:0007669"/>
    <property type="project" value="TreeGrafter"/>
</dbReference>
<evidence type="ECO:0000256" key="2">
    <source>
        <dbReference type="ARBA" id="ARBA00010410"/>
    </source>
</evidence>
<dbReference type="GO" id="GO:0001006">
    <property type="term" value="F:RNA polymerase III type 3 promoter sequence-specific DNA binding"/>
    <property type="evidence" value="ECO:0007669"/>
    <property type="project" value="TreeGrafter"/>
</dbReference>
<dbReference type="InterPro" id="IPR022042">
    <property type="entry name" value="snRNA-activating_su3"/>
</dbReference>
<keyword evidence="3" id="KW-0805">Transcription regulation</keyword>
<sequence length="611" mass="67870">MDTAPIKRVNAPYQHVNVPEFIDQAREALSRRQHLTDKYQAWVARKQRTPGALKEIETRCHLDDKVQFASACFLNPVIVDRLKANAAQQQRQADASAEASMLAPLTGIAGGQPLTKRKRQQEEQRRLARAQRIADIQARLPPDYAQRRRDKPISTKVTSAKLFEPLGPASASTTAPKSPTAAGRASLASPDTPSTITALPGHSSQSPRPTSALGEDAETNGSTNDNGPSTATDPEAADHTTAPQTTEPAPSASNATEAANAPRNTRFDGQIQHITDMMDASWLHSLVPTNRVTLPACLKPEVNYIVSGAGITGQKLAAVAKSHRTPALASSDEVPSSPESSSSVCSKDPTSTDDTAVAPDDIILMVTIYADGRRNSKMQQFLVLGSQPLTTLRDAIVCQSDFAWNPRCNAGTSTTTTENPNTLTRKVSPSFFFIEHTFYNDTRDPDAADYSLPIREWAQQEPRRYDPKFSTLQTKSMSDMTFAQLSSLQLHYPYYFLHQGDCEHVIVFDNVRMLNPLDNMPLQALQQQQQPRSAYPKLTFQCFLQRYKCRMCKVAPAQYITVNDAYSGETPCYFCEKCYDLFHYDQDRKLLYDYLVYPYMPSNQFVREDEA</sequence>
<keyword evidence="5" id="KW-0804">Transcription</keyword>
<proteinExistence type="inferred from homology"/>
<dbReference type="GO" id="GO:0042795">
    <property type="term" value="P:snRNA transcription by RNA polymerase II"/>
    <property type="evidence" value="ECO:0007669"/>
    <property type="project" value="TreeGrafter"/>
</dbReference>
<feature type="region of interest" description="Disordered" evidence="7">
    <location>
        <begin position="327"/>
        <end position="353"/>
    </location>
</feature>
<keyword evidence="9" id="KW-1185">Reference proteome</keyword>
<evidence type="ECO:0000313" key="8">
    <source>
        <dbReference type="EMBL" id="KAJ1975020.1"/>
    </source>
</evidence>
<dbReference type="GO" id="GO:0005634">
    <property type="term" value="C:nucleus"/>
    <property type="evidence" value="ECO:0007669"/>
    <property type="project" value="UniProtKB-SubCell"/>
</dbReference>
<keyword evidence="4" id="KW-0238">DNA-binding</keyword>
<dbReference type="GO" id="GO:0019185">
    <property type="term" value="C:snRNA-activating protein complex"/>
    <property type="evidence" value="ECO:0007669"/>
    <property type="project" value="TreeGrafter"/>
</dbReference>
<evidence type="ECO:0000256" key="7">
    <source>
        <dbReference type="SAM" id="MobiDB-lite"/>
    </source>
</evidence>
<dbReference type="Proteomes" id="UP001151582">
    <property type="component" value="Unassembled WGS sequence"/>
</dbReference>
<evidence type="ECO:0000256" key="5">
    <source>
        <dbReference type="ARBA" id="ARBA00023163"/>
    </source>
</evidence>
<dbReference type="Pfam" id="PF12251">
    <property type="entry name" value="SNAPC3"/>
    <property type="match status" value="1"/>
</dbReference>
<dbReference type="AlphaFoldDB" id="A0A9W8E759"/>
<evidence type="ECO:0000256" key="3">
    <source>
        <dbReference type="ARBA" id="ARBA00023015"/>
    </source>
</evidence>
<feature type="compositionally biased region" description="Polar residues" evidence="7">
    <location>
        <begin position="241"/>
        <end position="257"/>
    </location>
</feature>
<evidence type="ECO:0000256" key="6">
    <source>
        <dbReference type="ARBA" id="ARBA00023242"/>
    </source>
</evidence>
<feature type="compositionally biased region" description="Low complexity" evidence="7">
    <location>
        <begin position="168"/>
        <end position="182"/>
    </location>
</feature>
<dbReference type="GO" id="GO:0000978">
    <property type="term" value="F:RNA polymerase II cis-regulatory region sequence-specific DNA binding"/>
    <property type="evidence" value="ECO:0007669"/>
    <property type="project" value="TreeGrafter"/>
</dbReference>
<organism evidence="8 9">
    <name type="scientific">Dimargaris verticillata</name>
    <dbReference type="NCBI Taxonomy" id="2761393"/>
    <lineage>
        <taxon>Eukaryota</taxon>
        <taxon>Fungi</taxon>
        <taxon>Fungi incertae sedis</taxon>
        <taxon>Zoopagomycota</taxon>
        <taxon>Kickxellomycotina</taxon>
        <taxon>Dimargaritomycetes</taxon>
        <taxon>Dimargaritales</taxon>
        <taxon>Dimargaritaceae</taxon>
        <taxon>Dimargaris</taxon>
    </lineage>
</organism>
<comment type="subcellular location">
    <subcellularLocation>
        <location evidence="1">Nucleus</location>
    </subcellularLocation>
</comment>
<evidence type="ECO:0000256" key="1">
    <source>
        <dbReference type="ARBA" id="ARBA00004123"/>
    </source>
</evidence>